<name>A0A7J7MEY8_9MAGN</name>
<dbReference type="Pfam" id="PF22528">
    <property type="entry name" value="PRMT_C"/>
    <property type="match status" value="1"/>
</dbReference>
<dbReference type="Proteomes" id="UP000541444">
    <property type="component" value="Unassembled WGS sequence"/>
</dbReference>
<feature type="compositionally biased region" description="Polar residues" evidence="4">
    <location>
        <begin position="210"/>
        <end position="231"/>
    </location>
</feature>
<dbReference type="GO" id="GO:0042054">
    <property type="term" value="F:histone methyltransferase activity"/>
    <property type="evidence" value="ECO:0007669"/>
    <property type="project" value="TreeGrafter"/>
</dbReference>
<keyword evidence="3" id="KW-0949">S-adenosyl-L-methionine</keyword>
<evidence type="ECO:0000256" key="3">
    <source>
        <dbReference type="ARBA" id="ARBA00022691"/>
    </source>
</evidence>
<evidence type="ECO:0000313" key="7">
    <source>
        <dbReference type="Proteomes" id="UP000541444"/>
    </source>
</evidence>
<evidence type="ECO:0000256" key="2">
    <source>
        <dbReference type="ARBA" id="ARBA00022679"/>
    </source>
</evidence>
<keyword evidence="7" id="KW-1185">Reference proteome</keyword>
<evidence type="ECO:0000313" key="6">
    <source>
        <dbReference type="EMBL" id="KAF6153372.1"/>
    </source>
</evidence>
<evidence type="ECO:0000256" key="1">
    <source>
        <dbReference type="ARBA" id="ARBA00022603"/>
    </source>
</evidence>
<proteinExistence type="predicted"/>
<dbReference type="AlphaFoldDB" id="A0A7J7MEY8"/>
<dbReference type="InterPro" id="IPR029063">
    <property type="entry name" value="SAM-dependent_MTases_sf"/>
</dbReference>
<dbReference type="Gene3D" id="2.70.160.11">
    <property type="entry name" value="Hnrnp arginine n-methyltransferase1"/>
    <property type="match status" value="1"/>
</dbReference>
<dbReference type="InterPro" id="IPR055135">
    <property type="entry name" value="PRMT_dom"/>
</dbReference>
<gene>
    <name evidence="6" type="ORF">GIB67_003562</name>
</gene>
<keyword evidence="2" id="KW-0808">Transferase</keyword>
<accession>A0A7J7MEY8</accession>
<dbReference type="OrthoDB" id="7848332at2759"/>
<organism evidence="6 7">
    <name type="scientific">Kingdonia uniflora</name>
    <dbReference type="NCBI Taxonomy" id="39325"/>
    <lineage>
        <taxon>Eukaryota</taxon>
        <taxon>Viridiplantae</taxon>
        <taxon>Streptophyta</taxon>
        <taxon>Embryophyta</taxon>
        <taxon>Tracheophyta</taxon>
        <taxon>Spermatophyta</taxon>
        <taxon>Magnoliopsida</taxon>
        <taxon>Ranunculales</taxon>
        <taxon>Circaeasteraceae</taxon>
        <taxon>Kingdonia</taxon>
    </lineage>
</organism>
<protein>
    <recommendedName>
        <fullName evidence="5">Protein arginine N-methyltransferase domain-containing protein</fullName>
    </recommendedName>
</protein>
<evidence type="ECO:0000259" key="5">
    <source>
        <dbReference type="Pfam" id="PF22528"/>
    </source>
</evidence>
<sequence>MSLRFYPSIYARLPLLATPTWHWATKTDGTDGNGSFLSSLPLYLGEHAYFPSPSPSTILVSSKSSSGLGPLLPLQSFLNEVLIFELEASPLCDDSDRKECILVGASLYSELSSLTSIAWVSSSEVNSTMIRITVKFTPGFSAVRVPYASVAVLHGHQVKQVDCYTITVQELESVTSRYRFTSMMRAPLHGFAFWFDVEFSGPSVSPSNNYEQSTISSSVSPNLHLPPSSSQTRKRTKSNESLVLSTAPEDPPTHWQQTLLYFYEPIEVNQDQVIEGSITLSQSKENARFLNIHLEYTSGGRSYVKESVMR</sequence>
<dbReference type="SUPFAM" id="SSF53335">
    <property type="entry name" value="S-adenosyl-L-methionine-dependent methyltransferases"/>
    <property type="match status" value="1"/>
</dbReference>
<dbReference type="InterPro" id="IPR025799">
    <property type="entry name" value="Arg_MeTrfase"/>
</dbReference>
<dbReference type="EMBL" id="JACGCM010001564">
    <property type="protein sequence ID" value="KAF6153372.1"/>
    <property type="molecule type" value="Genomic_DNA"/>
</dbReference>
<reference evidence="6 7" key="1">
    <citation type="journal article" date="2020" name="IScience">
        <title>Genome Sequencing of the Endangered Kingdonia uniflora (Circaeasteraceae, Ranunculales) Reveals Potential Mechanisms of Evolutionary Specialization.</title>
        <authorList>
            <person name="Sun Y."/>
            <person name="Deng T."/>
            <person name="Zhang A."/>
            <person name="Moore M.J."/>
            <person name="Landis J.B."/>
            <person name="Lin N."/>
            <person name="Zhang H."/>
            <person name="Zhang X."/>
            <person name="Huang J."/>
            <person name="Zhang X."/>
            <person name="Sun H."/>
            <person name="Wang H."/>
        </authorList>
    </citation>
    <scope>NUCLEOTIDE SEQUENCE [LARGE SCALE GENOMIC DNA]</scope>
    <source>
        <strain evidence="6">TB1705</strain>
        <tissue evidence="6">Leaf</tissue>
    </source>
</reference>
<dbReference type="PANTHER" id="PTHR11006:SF73">
    <property type="entry name" value="PROTEIN ARGININE N-METHYLTRANSFERASE 6"/>
    <property type="match status" value="1"/>
</dbReference>
<dbReference type="GO" id="GO:0032259">
    <property type="term" value="P:methylation"/>
    <property type="evidence" value="ECO:0007669"/>
    <property type="project" value="UniProtKB-KW"/>
</dbReference>
<feature type="domain" description="Protein arginine N-methyltransferase" evidence="5">
    <location>
        <begin position="237"/>
        <end position="297"/>
    </location>
</feature>
<dbReference type="PANTHER" id="PTHR11006">
    <property type="entry name" value="PROTEIN ARGININE N-METHYLTRANSFERASE"/>
    <property type="match status" value="1"/>
</dbReference>
<comment type="caution">
    <text evidence="6">The sequence shown here is derived from an EMBL/GenBank/DDBJ whole genome shotgun (WGS) entry which is preliminary data.</text>
</comment>
<evidence type="ECO:0000256" key="4">
    <source>
        <dbReference type="SAM" id="MobiDB-lite"/>
    </source>
</evidence>
<dbReference type="GO" id="GO:0016274">
    <property type="term" value="F:protein-arginine N-methyltransferase activity"/>
    <property type="evidence" value="ECO:0007669"/>
    <property type="project" value="InterPro"/>
</dbReference>
<feature type="region of interest" description="Disordered" evidence="4">
    <location>
        <begin position="210"/>
        <end position="251"/>
    </location>
</feature>
<keyword evidence="1" id="KW-0489">Methyltransferase</keyword>